<feature type="transmembrane region" description="Helical" evidence="10">
    <location>
        <begin position="285"/>
        <end position="305"/>
    </location>
</feature>
<keyword evidence="5 10" id="KW-1133">Transmembrane helix</keyword>
<evidence type="ECO:0000256" key="6">
    <source>
        <dbReference type="ARBA" id="ARBA00023136"/>
    </source>
</evidence>
<dbReference type="AlphaFoldDB" id="A0A1E5R0B3"/>
<feature type="transmembrane region" description="Helical" evidence="10">
    <location>
        <begin position="126"/>
        <end position="143"/>
    </location>
</feature>
<feature type="region of interest" description="Disordered" evidence="9">
    <location>
        <begin position="56"/>
        <end position="80"/>
    </location>
</feature>
<feature type="region of interest" description="Disordered" evidence="9">
    <location>
        <begin position="1"/>
        <end position="28"/>
    </location>
</feature>
<dbReference type="OrthoDB" id="3970701at2759"/>
<dbReference type="Proteomes" id="UP000095728">
    <property type="component" value="Unassembled WGS sequence"/>
</dbReference>
<keyword evidence="3 8" id="KW-0813">Transport</keyword>
<dbReference type="InParanoid" id="A0A1E5R0B3"/>
<feature type="transmembrane region" description="Helical" evidence="10">
    <location>
        <begin position="376"/>
        <end position="394"/>
    </location>
</feature>
<evidence type="ECO:0000259" key="11">
    <source>
        <dbReference type="PROSITE" id="PS50850"/>
    </source>
</evidence>
<dbReference type="InterPro" id="IPR036259">
    <property type="entry name" value="MFS_trans_sf"/>
</dbReference>
<evidence type="ECO:0000256" key="9">
    <source>
        <dbReference type="SAM" id="MobiDB-lite"/>
    </source>
</evidence>
<comment type="subcellular location">
    <subcellularLocation>
        <location evidence="1">Membrane</location>
        <topology evidence="1">Multi-pass membrane protein</topology>
    </subcellularLocation>
</comment>
<feature type="domain" description="Major facilitator superfamily (MFS) profile" evidence="11">
    <location>
        <begin position="130"/>
        <end position="576"/>
    </location>
</feature>
<feature type="transmembrane region" description="Helical" evidence="10">
    <location>
        <begin position="199"/>
        <end position="218"/>
    </location>
</feature>
<evidence type="ECO:0000256" key="5">
    <source>
        <dbReference type="ARBA" id="ARBA00022989"/>
    </source>
</evidence>
<dbReference type="PANTHER" id="PTHR48020:SF12">
    <property type="entry name" value="PROTON MYO-INOSITOL COTRANSPORTER"/>
    <property type="match status" value="1"/>
</dbReference>
<feature type="transmembrane region" description="Helical" evidence="10">
    <location>
        <begin position="224"/>
        <end position="245"/>
    </location>
</feature>
<dbReference type="EMBL" id="LPNM01000012">
    <property type="protein sequence ID" value="OEJ80339.1"/>
    <property type="molecule type" value="Genomic_DNA"/>
</dbReference>
<dbReference type="CDD" id="cd17360">
    <property type="entry name" value="MFS_HMIT_like"/>
    <property type="match status" value="1"/>
</dbReference>
<organism evidence="12 13">
    <name type="scientific">Hanseniaspora osmophila</name>
    <dbReference type="NCBI Taxonomy" id="56408"/>
    <lineage>
        <taxon>Eukaryota</taxon>
        <taxon>Fungi</taxon>
        <taxon>Dikarya</taxon>
        <taxon>Ascomycota</taxon>
        <taxon>Saccharomycotina</taxon>
        <taxon>Saccharomycetes</taxon>
        <taxon>Saccharomycodales</taxon>
        <taxon>Saccharomycodaceae</taxon>
        <taxon>Hanseniaspora</taxon>
    </lineage>
</organism>
<dbReference type="FunCoup" id="A0A1E5R0B3">
    <property type="interactions" value="1231"/>
</dbReference>
<dbReference type="SUPFAM" id="SSF103473">
    <property type="entry name" value="MFS general substrate transporter"/>
    <property type="match status" value="1"/>
</dbReference>
<feature type="transmembrane region" description="Helical" evidence="10">
    <location>
        <begin position="485"/>
        <end position="508"/>
    </location>
</feature>
<dbReference type="PROSITE" id="PS00216">
    <property type="entry name" value="SUGAR_TRANSPORT_1"/>
    <property type="match status" value="1"/>
</dbReference>
<dbReference type="InterPro" id="IPR003663">
    <property type="entry name" value="Sugar/inositol_transpt"/>
</dbReference>
<dbReference type="InterPro" id="IPR005829">
    <property type="entry name" value="Sugar_transporter_CS"/>
</dbReference>
<comment type="catalytic activity">
    <reaction evidence="7">
        <text>myo-inositol(out) + H(+)(out) = myo-inositol(in) + H(+)(in)</text>
        <dbReference type="Rhea" id="RHEA:60364"/>
        <dbReference type="ChEBI" id="CHEBI:15378"/>
        <dbReference type="ChEBI" id="CHEBI:17268"/>
    </reaction>
</comment>
<feature type="transmembrane region" description="Helical" evidence="10">
    <location>
        <begin position="414"/>
        <end position="435"/>
    </location>
</feature>
<dbReference type="PRINTS" id="PR00171">
    <property type="entry name" value="SUGRTRNSPORT"/>
</dbReference>
<dbReference type="FunFam" id="1.20.1250.20:FF:000073">
    <property type="entry name" value="MFS myo-inositol transporter, putative"/>
    <property type="match status" value="1"/>
</dbReference>
<evidence type="ECO:0000256" key="7">
    <source>
        <dbReference type="ARBA" id="ARBA00049119"/>
    </source>
</evidence>
<dbReference type="GO" id="GO:0016020">
    <property type="term" value="C:membrane"/>
    <property type="evidence" value="ECO:0007669"/>
    <property type="project" value="UniProtKB-SubCell"/>
</dbReference>
<evidence type="ECO:0000256" key="1">
    <source>
        <dbReference type="ARBA" id="ARBA00004141"/>
    </source>
</evidence>
<dbReference type="NCBIfam" id="TIGR00879">
    <property type="entry name" value="SP"/>
    <property type="match status" value="1"/>
</dbReference>
<sequence>MDSHNGSVNVHGSNNNDDNISNNNDNTSFITNDGKAMFTSDGNNMDFEEYMMTGEMSTKNNKSKNNKSNNNININTNIDSNTKSLSSKDLVEVTSNINDSSENIHPMNDEDDTSVMITFDQGMSPFVLTLTFVASISGFMFGYDTGYISTALISIGTDLDHHTLTYGDKELITSATSLGALITALMAGTFADMFGRRKCIMFSNFLFVIGAILQIAAFSVWQMIIGRFIMGFGVGIGSLISPLFISEIAPKMVRGRLTVINSLWLTGGQLIAYGIGAGLNKVDNGWRGMVGISMFPSILQFLMFLKLPDTPRYYVMINDLENARKVLSKSYTNATPDLIEQKIKELINLNNTIPGEKIYQRVWYTIKKIHTIPSNFRALIIACALQGIQQFTGWNALMYFSGTIFENVGIKNSAAVSIIIAGTNFIFTIVAYLVIDRIGRRFILLISIPIMVVFLVVCAIAFHFIGMTFVGNDVHVKQSGLSAWGIVIIVSMIGFAASYACGIGTVPWQQSELFPQDVRGIGTSYSTAVNWAGSLTISSTFLTMLKNITPTGTFVLFAAICVVAFFFVWFCYPELSGLALEEVQLVLTGGFQIKASKELARKRKIEVALHNEKAKRRDEMGVVEMKWDDKERAWGGVNEH</sequence>
<evidence type="ECO:0000256" key="2">
    <source>
        <dbReference type="ARBA" id="ARBA00010992"/>
    </source>
</evidence>
<feature type="transmembrane region" description="Helical" evidence="10">
    <location>
        <begin position="171"/>
        <end position="192"/>
    </location>
</feature>
<dbReference type="PROSITE" id="PS00217">
    <property type="entry name" value="SUGAR_TRANSPORT_2"/>
    <property type="match status" value="1"/>
</dbReference>
<evidence type="ECO:0000313" key="12">
    <source>
        <dbReference type="EMBL" id="OEJ80339.1"/>
    </source>
</evidence>
<keyword evidence="4 10" id="KW-0812">Transmembrane</keyword>
<dbReference type="GO" id="GO:1904679">
    <property type="term" value="P:myo-inositol import across plasma membrane"/>
    <property type="evidence" value="ECO:0007669"/>
    <property type="project" value="TreeGrafter"/>
</dbReference>
<comment type="similarity">
    <text evidence="2 8">Belongs to the major facilitator superfamily. Sugar transporter (TC 2.A.1.1) family.</text>
</comment>
<proteinExistence type="inferred from homology"/>
<feature type="compositionally biased region" description="Low complexity" evidence="9">
    <location>
        <begin position="66"/>
        <end position="80"/>
    </location>
</feature>
<evidence type="ECO:0000256" key="4">
    <source>
        <dbReference type="ARBA" id="ARBA00022692"/>
    </source>
</evidence>
<feature type="transmembrane region" description="Helical" evidence="10">
    <location>
        <begin position="257"/>
        <end position="279"/>
    </location>
</feature>
<feature type="transmembrane region" description="Helical" evidence="10">
    <location>
        <begin position="442"/>
        <end position="465"/>
    </location>
</feature>
<protein>
    <submittedName>
        <fullName evidence="12">Myo-inositol transporter 1</fullName>
    </submittedName>
</protein>
<evidence type="ECO:0000256" key="10">
    <source>
        <dbReference type="SAM" id="Phobius"/>
    </source>
</evidence>
<gene>
    <name evidence="12" type="ORF">AWRI3579_g4435</name>
</gene>
<comment type="caution">
    <text evidence="12">The sequence shown here is derived from an EMBL/GenBank/DDBJ whole genome shotgun (WGS) entry which is preliminary data.</text>
</comment>
<dbReference type="STRING" id="56408.A0A1E5R0B3"/>
<dbReference type="InterPro" id="IPR020846">
    <property type="entry name" value="MFS_dom"/>
</dbReference>
<dbReference type="InterPro" id="IPR005828">
    <property type="entry name" value="MFS_sugar_transport-like"/>
</dbReference>
<dbReference type="InterPro" id="IPR050814">
    <property type="entry name" value="Myo-inositol_Transporter"/>
</dbReference>
<dbReference type="Pfam" id="PF00083">
    <property type="entry name" value="Sugar_tr"/>
    <property type="match status" value="1"/>
</dbReference>
<dbReference type="GO" id="GO:0005366">
    <property type="term" value="F:myo-inositol:proton symporter activity"/>
    <property type="evidence" value="ECO:0007669"/>
    <property type="project" value="TreeGrafter"/>
</dbReference>
<dbReference type="Gene3D" id="1.20.1250.20">
    <property type="entry name" value="MFS general substrate transporter like domains"/>
    <property type="match status" value="1"/>
</dbReference>
<feature type="transmembrane region" description="Helical" evidence="10">
    <location>
        <begin position="554"/>
        <end position="572"/>
    </location>
</feature>
<keyword evidence="13" id="KW-1185">Reference proteome</keyword>
<reference evidence="13" key="1">
    <citation type="journal article" date="2016" name="Genome Announc.">
        <title>Genome sequences of three species of Hanseniaspora isolated from spontaneous wine fermentations.</title>
        <authorList>
            <person name="Sternes P.R."/>
            <person name="Lee D."/>
            <person name="Kutyna D.R."/>
            <person name="Borneman A.R."/>
        </authorList>
    </citation>
    <scope>NUCLEOTIDE SEQUENCE [LARGE SCALE GENOMIC DNA]</scope>
    <source>
        <strain evidence="13">AWRI3579</strain>
    </source>
</reference>
<keyword evidence="6 10" id="KW-0472">Membrane</keyword>
<accession>A0A1E5R0B3</accession>
<evidence type="ECO:0000313" key="13">
    <source>
        <dbReference type="Proteomes" id="UP000095728"/>
    </source>
</evidence>
<dbReference type="PANTHER" id="PTHR48020">
    <property type="entry name" value="PROTON MYO-INOSITOL COTRANSPORTER"/>
    <property type="match status" value="1"/>
</dbReference>
<dbReference type="PROSITE" id="PS50850">
    <property type="entry name" value="MFS"/>
    <property type="match status" value="1"/>
</dbReference>
<evidence type="ECO:0000256" key="3">
    <source>
        <dbReference type="ARBA" id="ARBA00022448"/>
    </source>
</evidence>
<evidence type="ECO:0000256" key="8">
    <source>
        <dbReference type="RuleBase" id="RU003346"/>
    </source>
</evidence>
<name>A0A1E5R0B3_9ASCO</name>